<dbReference type="SUPFAM" id="SSF47188">
    <property type="entry name" value="Hemerythrin-like"/>
    <property type="match status" value="1"/>
</dbReference>
<evidence type="ECO:0000256" key="2">
    <source>
        <dbReference type="ARBA" id="ARBA00022723"/>
    </source>
</evidence>
<dbReference type="NCBIfam" id="NF033749">
    <property type="entry name" value="bact_hemeryth"/>
    <property type="match status" value="1"/>
</dbReference>
<keyword evidence="6" id="KW-1185">Reference proteome</keyword>
<proteinExistence type="inferred from homology"/>
<evidence type="ECO:0000313" key="6">
    <source>
        <dbReference type="Proteomes" id="UP000184035"/>
    </source>
</evidence>
<dbReference type="Gene3D" id="1.20.120.50">
    <property type="entry name" value="Hemerythrin-like"/>
    <property type="match status" value="1"/>
</dbReference>
<dbReference type="PANTHER" id="PTHR37164">
    <property type="entry name" value="BACTERIOHEMERYTHRIN"/>
    <property type="match status" value="1"/>
</dbReference>
<dbReference type="InterPro" id="IPR050669">
    <property type="entry name" value="Hemerythrin"/>
</dbReference>
<dbReference type="PANTHER" id="PTHR37164:SF1">
    <property type="entry name" value="BACTERIOHEMERYTHRIN"/>
    <property type="match status" value="1"/>
</dbReference>
<reference evidence="5 6" key="1">
    <citation type="submission" date="2016-11" db="EMBL/GenBank/DDBJ databases">
        <authorList>
            <person name="Jaros S."/>
            <person name="Januszkiewicz K."/>
            <person name="Wedrychowicz H."/>
        </authorList>
    </citation>
    <scope>NUCLEOTIDE SEQUENCE [LARGE SCALE GENOMIC DNA]</scope>
    <source>
        <strain evidence="5 6">DSM 2631</strain>
    </source>
</reference>
<evidence type="ECO:0000313" key="5">
    <source>
        <dbReference type="EMBL" id="SHE53955.1"/>
    </source>
</evidence>
<evidence type="ECO:0000256" key="3">
    <source>
        <dbReference type="ARBA" id="ARBA00023004"/>
    </source>
</evidence>
<dbReference type="InterPro" id="IPR035938">
    <property type="entry name" value="Hemerythrin-like_sf"/>
</dbReference>
<dbReference type="OrthoDB" id="9797092at2"/>
<keyword evidence="3" id="KW-0408">Iron</keyword>
<dbReference type="CDD" id="cd12107">
    <property type="entry name" value="Hemerythrin"/>
    <property type="match status" value="1"/>
</dbReference>
<dbReference type="STRING" id="1533.SAMN05443638_104127"/>
<organism evidence="5 6">
    <name type="scientific">Clostridium fallax</name>
    <dbReference type="NCBI Taxonomy" id="1533"/>
    <lineage>
        <taxon>Bacteria</taxon>
        <taxon>Bacillati</taxon>
        <taxon>Bacillota</taxon>
        <taxon>Clostridia</taxon>
        <taxon>Eubacteriales</taxon>
        <taxon>Clostridiaceae</taxon>
        <taxon>Clostridium</taxon>
    </lineage>
</organism>
<dbReference type="NCBIfam" id="TIGR02481">
    <property type="entry name" value="hemeryth_dom"/>
    <property type="match status" value="1"/>
</dbReference>
<protein>
    <submittedName>
        <fullName evidence="5">Hemerythrin</fullName>
    </submittedName>
</protein>
<sequence length="138" mass="16840">MFQWKNEYSVNVEEINNQHKRLFEIGNEIAGKVKNYDSTEDNYDEIKKLLKELEDYTRYHFDYEEKLMAKYNYEELKKQKEQHKHFVDKISNLIGDDIYINQKQSLMKMLTFVLDWISTHILKCDMDYKDCLNSQGQY</sequence>
<feature type="domain" description="Hemerythrin-like" evidence="4">
    <location>
        <begin position="12"/>
        <end position="129"/>
    </location>
</feature>
<comment type="similarity">
    <text evidence="1">Belongs to the hemerythrin family.</text>
</comment>
<evidence type="ECO:0000259" key="4">
    <source>
        <dbReference type="Pfam" id="PF01814"/>
    </source>
</evidence>
<keyword evidence="2" id="KW-0479">Metal-binding</keyword>
<dbReference type="InterPro" id="IPR012827">
    <property type="entry name" value="Hemerythrin_metal-bd"/>
</dbReference>
<evidence type="ECO:0000256" key="1">
    <source>
        <dbReference type="ARBA" id="ARBA00010587"/>
    </source>
</evidence>
<dbReference type="GO" id="GO:0046872">
    <property type="term" value="F:metal ion binding"/>
    <property type="evidence" value="ECO:0007669"/>
    <property type="project" value="UniProtKB-KW"/>
</dbReference>
<accession>A0A1M4UB51</accession>
<dbReference type="Proteomes" id="UP000184035">
    <property type="component" value="Unassembled WGS sequence"/>
</dbReference>
<dbReference type="AlphaFoldDB" id="A0A1M4UB51"/>
<dbReference type="InterPro" id="IPR012312">
    <property type="entry name" value="Hemerythrin-like"/>
</dbReference>
<dbReference type="EMBL" id="FQVM01000004">
    <property type="protein sequence ID" value="SHE53955.1"/>
    <property type="molecule type" value="Genomic_DNA"/>
</dbReference>
<gene>
    <name evidence="5" type="ORF">SAMN05443638_104127</name>
</gene>
<dbReference type="Pfam" id="PF01814">
    <property type="entry name" value="Hemerythrin"/>
    <property type="match status" value="1"/>
</dbReference>
<name>A0A1M4UB51_9CLOT</name>
<dbReference type="RefSeq" id="WP_072893289.1">
    <property type="nucleotide sequence ID" value="NZ_FQVM01000004.1"/>
</dbReference>